<evidence type="ECO:0000313" key="2">
    <source>
        <dbReference type="Proteomes" id="UP001497382"/>
    </source>
</evidence>
<protein>
    <submittedName>
        <fullName evidence="1">Uncharacterized protein</fullName>
    </submittedName>
</protein>
<keyword evidence="2" id="KW-1185">Reference proteome</keyword>
<dbReference type="EMBL" id="CAXIEN010000214">
    <property type="protein sequence ID" value="CAL1287198.1"/>
    <property type="molecule type" value="Genomic_DNA"/>
</dbReference>
<reference evidence="1 2" key="1">
    <citation type="submission" date="2024-04" db="EMBL/GenBank/DDBJ databases">
        <authorList>
            <person name="Rising A."/>
            <person name="Reimegard J."/>
            <person name="Sonavane S."/>
            <person name="Akerstrom W."/>
            <person name="Nylinder S."/>
            <person name="Hedman E."/>
            <person name="Kallberg Y."/>
        </authorList>
    </citation>
    <scope>NUCLEOTIDE SEQUENCE [LARGE SCALE GENOMIC DNA]</scope>
</reference>
<gene>
    <name evidence="1" type="ORF">LARSCL_LOCUS14691</name>
</gene>
<name>A0AAV2AT48_9ARAC</name>
<accession>A0AAV2AT48</accession>
<organism evidence="1 2">
    <name type="scientific">Larinioides sclopetarius</name>
    <dbReference type="NCBI Taxonomy" id="280406"/>
    <lineage>
        <taxon>Eukaryota</taxon>
        <taxon>Metazoa</taxon>
        <taxon>Ecdysozoa</taxon>
        <taxon>Arthropoda</taxon>
        <taxon>Chelicerata</taxon>
        <taxon>Arachnida</taxon>
        <taxon>Araneae</taxon>
        <taxon>Araneomorphae</taxon>
        <taxon>Entelegynae</taxon>
        <taxon>Araneoidea</taxon>
        <taxon>Araneidae</taxon>
        <taxon>Larinioides</taxon>
    </lineage>
</organism>
<proteinExistence type="predicted"/>
<evidence type="ECO:0000313" key="1">
    <source>
        <dbReference type="EMBL" id="CAL1287198.1"/>
    </source>
</evidence>
<comment type="caution">
    <text evidence="1">The sequence shown here is derived from an EMBL/GenBank/DDBJ whole genome shotgun (WGS) entry which is preliminary data.</text>
</comment>
<sequence length="354" mass="42090">MDLSFVLPLEHLSCERIVMSLLTDSDLQWLSTEDYNRIKSEVAEKISKLVPSDILQKRLKYFIAPLLREIRKWSIFCEEHMIGLLGGYYRVRDTFPLCRRRDGTIDREKFINLLVKNKDTNPLNRFIVACIFCVFEDVLDLWSSLHRIEKAYLRNLTNSDISDFIIRHWVEWLEGSTDKDWKSFVAWALETPMWKGNIYILKRILQTLSPVERNQYVLKALTGGQVSSDIMRFGLSILSGDEREVIFRNSLPEVFKCILSWPFISVFADFANKLWPYVTEDTFCRILEIILIMIQRERSEYVELLEILKTFWAQSPEHYKKFAEKDSYLFGSVNFVLKYDFAQQFQRDRFLRTF</sequence>
<dbReference type="AlphaFoldDB" id="A0AAV2AT48"/>
<dbReference type="Proteomes" id="UP001497382">
    <property type="component" value="Unassembled WGS sequence"/>
</dbReference>